<gene>
    <name evidence="1" type="ORF">HDF15_000257</name>
</gene>
<evidence type="ECO:0000313" key="2">
    <source>
        <dbReference type="Proteomes" id="UP000584867"/>
    </source>
</evidence>
<proteinExistence type="predicted"/>
<protein>
    <submittedName>
        <fullName evidence="1">Uncharacterized protein</fullName>
    </submittedName>
</protein>
<accession>A0A7W7ZLI0</accession>
<dbReference type="AlphaFoldDB" id="A0A7W7ZLI0"/>
<evidence type="ECO:0000313" key="1">
    <source>
        <dbReference type="EMBL" id="MBB5061932.1"/>
    </source>
</evidence>
<dbReference type="Proteomes" id="UP000584867">
    <property type="component" value="Unassembled WGS sequence"/>
</dbReference>
<organism evidence="1 2">
    <name type="scientific">Granulicella mallensis</name>
    <dbReference type="NCBI Taxonomy" id="940614"/>
    <lineage>
        <taxon>Bacteria</taxon>
        <taxon>Pseudomonadati</taxon>
        <taxon>Acidobacteriota</taxon>
        <taxon>Terriglobia</taxon>
        <taxon>Terriglobales</taxon>
        <taxon>Acidobacteriaceae</taxon>
        <taxon>Granulicella</taxon>
    </lineage>
</organism>
<dbReference type="EMBL" id="JACHIO010000001">
    <property type="protein sequence ID" value="MBB5061932.1"/>
    <property type="molecule type" value="Genomic_DNA"/>
</dbReference>
<name>A0A7W7ZLI0_9BACT</name>
<reference evidence="1 2" key="1">
    <citation type="submission" date="2020-08" db="EMBL/GenBank/DDBJ databases">
        <title>Genomic Encyclopedia of Type Strains, Phase IV (KMG-V): Genome sequencing to study the core and pangenomes of soil and plant-associated prokaryotes.</title>
        <authorList>
            <person name="Whitman W."/>
        </authorList>
    </citation>
    <scope>NUCLEOTIDE SEQUENCE [LARGE SCALE GENOMIC DNA]</scope>
    <source>
        <strain evidence="1 2">X5P3</strain>
    </source>
</reference>
<sequence>MAYQGIDQSESHLSKLLEIADMFSLTIEGAHRLFGYRFMIATANPIGASRMGALTLGPLHGCSPRRIQWSITTGEWKAKVSSVIFKPQLFCKRGFNE</sequence>
<comment type="caution">
    <text evidence="1">The sequence shown here is derived from an EMBL/GenBank/DDBJ whole genome shotgun (WGS) entry which is preliminary data.</text>
</comment>